<feature type="domain" description="Mannitol dehydrogenase N-terminal" evidence="2">
    <location>
        <begin position="32"/>
        <end position="281"/>
    </location>
</feature>
<dbReference type="Pfam" id="PF08125">
    <property type="entry name" value="Mannitol_dh_C"/>
    <property type="match status" value="1"/>
</dbReference>
<dbReference type="InterPro" id="IPR013328">
    <property type="entry name" value="6PGD_dom2"/>
</dbReference>
<dbReference type="Gene3D" id="1.10.1040.10">
    <property type="entry name" value="N-(1-d-carboxylethyl)-l-norvaline Dehydrogenase, domain 2"/>
    <property type="match status" value="1"/>
</dbReference>
<dbReference type="InterPro" id="IPR036291">
    <property type="entry name" value="NAD(P)-bd_dom_sf"/>
</dbReference>
<evidence type="ECO:0000313" key="4">
    <source>
        <dbReference type="EMBL" id="QCP09136.1"/>
    </source>
</evidence>
<proteinExistence type="predicted"/>
<sequence length="495" mass="54283">MTTMIKLNQAALARLPDGVAGPAYARSNVARSIVHIGVGGFFRAHQAVYLDRLLHLPDQAEWGYCGVGLLPHDAGIRDAMLAQDCLYTVLERSAQGDVPRVIGSVLEFLYAPDDAEAVLEKLADPGTRIVALTITEGGYYINQGNGEFDAAHPDIAHDLAHPRTPRCSFGYLAEALQRRRDRGLMPFTVMSCDNLQNNGDLTRSMLLAFAGLRDPGLADWLARHGAFPNSMVDRITPVTTDEHRALLRQRFGLADAWPVTTEPFLQWVIEDHFPAGRPAWELVGAQMTDDVAPYELMKLRLLNAGHQALCYIGMLLGYEFAHEAVGDAGIRQLLGRMLDAEVTPLLPAVAGIDLALYKRTLVERFANPAIRDQLARIGTDGSARIPKFVLPSVREQLARGGPTTLLAFTVACWFRYLAGRSDQGIALPLNDVHAERLRDKALRGGEDPADLLSLHELFGELSDDPRFAAQMTDALGRLYRDGTRAALNHVLAATQ</sequence>
<dbReference type="Proteomes" id="UP000298763">
    <property type="component" value="Chromosome"/>
</dbReference>
<evidence type="ECO:0000256" key="1">
    <source>
        <dbReference type="ARBA" id="ARBA00023002"/>
    </source>
</evidence>
<dbReference type="PANTHER" id="PTHR43362:SF1">
    <property type="entry name" value="MANNITOL DEHYDROGENASE 2-RELATED"/>
    <property type="match status" value="1"/>
</dbReference>
<name>A0ABX5UBG0_9BURK</name>
<dbReference type="InterPro" id="IPR013118">
    <property type="entry name" value="Mannitol_DH_C"/>
</dbReference>
<evidence type="ECO:0000313" key="5">
    <source>
        <dbReference type="Proteomes" id="UP000298763"/>
    </source>
</evidence>
<dbReference type="InterPro" id="IPR000669">
    <property type="entry name" value="Mannitol_DH"/>
</dbReference>
<evidence type="ECO:0000259" key="3">
    <source>
        <dbReference type="Pfam" id="PF08125"/>
    </source>
</evidence>
<accession>A0ABX5UBG0</accession>
<reference evidence="4 5" key="1">
    <citation type="submission" date="2019-05" db="EMBL/GenBank/DDBJ databases">
        <title>Draft Genome Sequences of Six Type Strains of the Genus Massilia.</title>
        <authorList>
            <person name="Miess H."/>
            <person name="Frediansyhah A."/>
            <person name="Gross H."/>
        </authorList>
    </citation>
    <scope>NUCLEOTIDE SEQUENCE [LARGE SCALE GENOMIC DNA]</scope>
    <source>
        <strain evidence="4 5">DSMZ 26121</strain>
    </source>
</reference>
<feature type="domain" description="Mannitol dehydrogenase C-terminal" evidence="3">
    <location>
        <begin position="290"/>
        <end position="478"/>
    </location>
</feature>
<dbReference type="PANTHER" id="PTHR43362">
    <property type="entry name" value="MANNITOL DEHYDROGENASE DSF1-RELATED"/>
    <property type="match status" value="1"/>
</dbReference>
<keyword evidence="1" id="KW-0560">Oxidoreductase</keyword>
<dbReference type="Pfam" id="PF01232">
    <property type="entry name" value="Mannitol_dh"/>
    <property type="match status" value="1"/>
</dbReference>
<dbReference type="PRINTS" id="PR00084">
    <property type="entry name" value="MTLDHDRGNASE"/>
</dbReference>
<dbReference type="InterPro" id="IPR050988">
    <property type="entry name" value="Mannitol_DH/Oxidoreductase"/>
</dbReference>
<dbReference type="InterPro" id="IPR013131">
    <property type="entry name" value="Mannitol_DH_N"/>
</dbReference>
<dbReference type="InterPro" id="IPR008927">
    <property type="entry name" value="6-PGluconate_DH-like_C_sf"/>
</dbReference>
<evidence type="ECO:0000259" key="2">
    <source>
        <dbReference type="Pfam" id="PF01232"/>
    </source>
</evidence>
<keyword evidence="5" id="KW-1185">Reference proteome</keyword>
<organism evidence="4 5">
    <name type="scientific">Pseudoduganella umbonata</name>
    <dbReference type="NCBI Taxonomy" id="864828"/>
    <lineage>
        <taxon>Bacteria</taxon>
        <taxon>Pseudomonadati</taxon>
        <taxon>Pseudomonadota</taxon>
        <taxon>Betaproteobacteria</taxon>
        <taxon>Burkholderiales</taxon>
        <taxon>Oxalobacteraceae</taxon>
        <taxon>Telluria group</taxon>
        <taxon>Pseudoduganella</taxon>
    </lineage>
</organism>
<dbReference type="SUPFAM" id="SSF51735">
    <property type="entry name" value="NAD(P)-binding Rossmann-fold domains"/>
    <property type="match status" value="1"/>
</dbReference>
<dbReference type="Gene3D" id="3.40.50.720">
    <property type="entry name" value="NAD(P)-binding Rossmann-like Domain"/>
    <property type="match status" value="1"/>
</dbReference>
<gene>
    <name evidence="4" type="ORF">FCL38_00800</name>
</gene>
<dbReference type="EMBL" id="CP040017">
    <property type="protein sequence ID" value="QCP09136.1"/>
    <property type="molecule type" value="Genomic_DNA"/>
</dbReference>
<protein>
    <submittedName>
        <fullName evidence="4">Mannitol dehydrogenase family protein</fullName>
    </submittedName>
</protein>
<dbReference type="SUPFAM" id="SSF48179">
    <property type="entry name" value="6-phosphogluconate dehydrogenase C-terminal domain-like"/>
    <property type="match status" value="1"/>
</dbReference>